<name>A0ACB8U0X9_9APHY</name>
<comment type="caution">
    <text evidence="1">The sequence shown here is derived from an EMBL/GenBank/DDBJ whole genome shotgun (WGS) entry which is preliminary data.</text>
</comment>
<keyword evidence="2" id="KW-1185">Reference proteome</keyword>
<dbReference type="Proteomes" id="UP001055072">
    <property type="component" value="Unassembled WGS sequence"/>
</dbReference>
<dbReference type="EMBL" id="MU274915">
    <property type="protein sequence ID" value="KAI0088003.1"/>
    <property type="molecule type" value="Genomic_DNA"/>
</dbReference>
<protein>
    <submittedName>
        <fullName evidence="1">Uncharacterized protein</fullName>
    </submittedName>
</protein>
<evidence type="ECO:0000313" key="1">
    <source>
        <dbReference type="EMBL" id="KAI0088003.1"/>
    </source>
</evidence>
<reference evidence="1" key="1">
    <citation type="journal article" date="2021" name="Environ. Microbiol.">
        <title>Gene family expansions and transcriptome signatures uncover fungal adaptations to wood decay.</title>
        <authorList>
            <person name="Hage H."/>
            <person name="Miyauchi S."/>
            <person name="Viragh M."/>
            <person name="Drula E."/>
            <person name="Min B."/>
            <person name="Chaduli D."/>
            <person name="Navarro D."/>
            <person name="Favel A."/>
            <person name="Norest M."/>
            <person name="Lesage-Meessen L."/>
            <person name="Balint B."/>
            <person name="Merenyi Z."/>
            <person name="de Eugenio L."/>
            <person name="Morin E."/>
            <person name="Martinez A.T."/>
            <person name="Baldrian P."/>
            <person name="Stursova M."/>
            <person name="Martinez M.J."/>
            <person name="Novotny C."/>
            <person name="Magnuson J.K."/>
            <person name="Spatafora J.W."/>
            <person name="Maurice S."/>
            <person name="Pangilinan J."/>
            <person name="Andreopoulos W."/>
            <person name="LaButti K."/>
            <person name="Hundley H."/>
            <person name="Na H."/>
            <person name="Kuo A."/>
            <person name="Barry K."/>
            <person name="Lipzen A."/>
            <person name="Henrissat B."/>
            <person name="Riley R."/>
            <person name="Ahrendt S."/>
            <person name="Nagy L.G."/>
            <person name="Grigoriev I.V."/>
            <person name="Martin F."/>
            <person name="Rosso M.N."/>
        </authorList>
    </citation>
    <scope>NUCLEOTIDE SEQUENCE</scope>
    <source>
        <strain evidence="1">CBS 384.51</strain>
    </source>
</reference>
<evidence type="ECO:0000313" key="2">
    <source>
        <dbReference type="Proteomes" id="UP001055072"/>
    </source>
</evidence>
<gene>
    <name evidence="1" type="ORF">BDY19DRAFT_951475</name>
</gene>
<organism evidence="1 2">
    <name type="scientific">Irpex rosettiformis</name>
    <dbReference type="NCBI Taxonomy" id="378272"/>
    <lineage>
        <taxon>Eukaryota</taxon>
        <taxon>Fungi</taxon>
        <taxon>Dikarya</taxon>
        <taxon>Basidiomycota</taxon>
        <taxon>Agaricomycotina</taxon>
        <taxon>Agaricomycetes</taxon>
        <taxon>Polyporales</taxon>
        <taxon>Irpicaceae</taxon>
        <taxon>Irpex</taxon>
    </lineage>
</organism>
<sequence>MLCFCGIRCHDSYPAKETTNGLPIINFIISTFPNVYWSSNKAEIEAGLRAQVFILHRYTATRGHKMVTGLHARAHLSYINPRLHFLNLYRFILRHGLLHIIDGEFTHRSMGGK</sequence>
<proteinExistence type="predicted"/>
<accession>A0ACB8U0X9</accession>